<name>A0A926DUQ4_9FIRM</name>
<dbReference type="InterPro" id="IPR013785">
    <property type="entry name" value="Aldolase_TIM"/>
</dbReference>
<proteinExistence type="inferred from homology"/>
<keyword evidence="5" id="KW-0949">S-adenosyl-L-methionine</keyword>
<evidence type="ECO:0000256" key="4">
    <source>
        <dbReference type="ARBA" id="ARBA00022485"/>
    </source>
</evidence>
<dbReference type="PANTHER" id="PTHR43787">
    <property type="entry name" value="FEMO COFACTOR BIOSYNTHESIS PROTEIN NIFB-RELATED"/>
    <property type="match status" value="1"/>
</dbReference>
<dbReference type="Pfam" id="PF04055">
    <property type="entry name" value="Radical_SAM"/>
    <property type="match status" value="1"/>
</dbReference>
<dbReference type="CDD" id="cd01335">
    <property type="entry name" value="Radical_SAM"/>
    <property type="match status" value="1"/>
</dbReference>
<dbReference type="GO" id="GO:0016829">
    <property type="term" value="F:lyase activity"/>
    <property type="evidence" value="ECO:0007669"/>
    <property type="project" value="UniProtKB-KW"/>
</dbReference>
<evidence type="ECO:0000256" key="10">
    <source>
        <dbReference type="ARBA" id="ARBA00023239"/>
    </source>
</evidence>
<keyword evidence="6" id="KW-0479">Metal-binding</keyword>
<dbReference type="Gene3D" id="3.20.20.70">
    <property type="entry name" value="Aldolase class I"/>
    <property type="match status" value="1"/>
</dbReference>
<evidence type="ECO:0000256" key="5">
    <source>
        <dbReference type="ARBA" id="ARBA00022691"/>
    </source>
</evidence>
<dbReference type="EMBL" id="JACRSQ010000011">
    <property type="protein sequence ID" value="MBC8543615.1"/>
    <property type="molecule type" value="Genomic_DNA"/>
</dbReference>
<dbReference type="PROSITE" id="PS01305">
    <property type="entry name" value="MOAA_NIFB_PQQE"/>
    <property type="match status" value="1"/>
</dbReference>
<comment type="pathway">
    <text evidence="2">Cofactor biosynthesis; Fe-Mo cofactor biosynthesis.</text>
</comment>
<evidence type="ECO:0000256" key="7">
    <source>
        <dbReference type="ARBA" id="ARBA00023004"/>
    </source>
</evidence>
<evidence type="ECO:0000256" key="3">
    <source>
        <dbReference type="ARBA" id="ARBA00006804"/>
    </source>
</evidence>
<keyword evidence="9" id="KW-0535">Nitrogen fixation</keyword>
<feature type="domain" description="Radical SAM core" evidence="11">
    <location>
        <begin position="22"/>
        <end position="271"/>
    </location>
</feature>
<sequence>MSLSKEDRGSVGEHPCFSRKAHFQYGRLHLPVAPACNIQCAYCDRRSDCPNESRPGVSSAILTPEQALERVEQALSQESQLRVVGIAGPGDPLCNPAAMETLALVHRSFPHLILCLSTNGLLLPDKMEELREYGVKTLTVTVNALRMETARKLYSNIQYHGKVLPFEEGIPLLLDSQRMGVQRAAAAGIAVKINTVLVPGINDQETEPIAQAARRWGAVLMNLMPLIPQAALSDSPAPTPNMMHEYRSAAAKSLPQFTHCKQCRADACGIPGQEPGPLQNR</sequence>
<evidence type="ECO:0000313" key="12">
    <source>
        <dbReference type="EMBL" id="MBC8543615.1"/>
    </source>
</evidence>
<evidence type="ECO:0000313" key="13">
    <source>
        <dbReference type="Proteomes" id="UP000657006"/>
    </source>
</evidence>
<dbReference type="SFLD" id="SFLDG01067">
    <property type="entry name" value="SPASM/twitch_domain_containing"/>
    <property type="match status" value="1"/>
</dbReference>
<dbReference type="SFLD" id="SFLDS00029">
    <property type="entry name" value="Radical_SAM"/>
    <property type="match status" value="1"/>
</dbReference>
<comment type="similarity">
    <text evidence="3">Belongs to the radical SAM superfamily. NifB family.</text>
</comment>
<keyword evidence="13" id="KW-1185">Reference proteome</keyword>
<keyword evidence="10" id="KW-0456">Lyase</keyword>
<dbReference type="PROSITE" id="PS51918">
    <property type="entry name" value="RADICAL_SAM"/>
    <property type="match status" value="1"/>
</dbReference>
<protein>
    <submittedName>
        <fullName evidence="12">Radical SAM protein</fullName>
    </submittedName>
</protein>
<dbReference type="PANTHER" id="PTHR43787:SF13">
    <property type="entry name" value="FEMO COFACTOR BIOSYNTHESIS PROTEIN NIFB"/>
    <property type="match status" value="1"/>
</dbReference>
<keyword evidence="7" id="KW-0408">Iron</keyword>
<gene>
    <name evidence="12" type="ORF">H8730_08670</name>
</gene>
<keyword evidence="8" id="KW-0411">Iron-sulfur</keyword>
<dbReference type="InterPro" id="IPR000385">
    <property type="entry name" value="MoaA_NifB_PqqE_Fe-S-bd_CS"/>
</dbReference>
<evidence type="ECO:0000256" key="8">
    <source>
        <dbReference type="ARBA" id="ARBA00023014"/>
    </source>
</evidence>
<dbReference type="GO" id="GO:0051539">
    <property type="term" value="F:4 iron, 4 sulfur cluster binding"/>
    <property type="evidence" value="ECO:0007669"/>
    <property type="project" value="UniProtKB-KW"/>
</dbReference>
<evidence type="ECO:0000256" key="9">
    <source>
        <dbReference type="ARBA" id="ARBA00023231"/>
    </source>
</evidence>
<keyword evidence="4" id="KW-0004">4Fe-4S</keyword>
<evidence type="ECO:0000256" key="6">
    <source>
        <dbReference type="ARBA" id="ARBA00022723"/>
    </source>
</evidence>
<dbReference type="GO" id="GO:0046872">
    <property type="term" value="F:metal ion binding"/>
    <property type="evidence" value="ECO:0007669"/>
    <property type="project" value="UniProtKB-KW"/>
</dbReference>
<comment type="cofactor">
    <cofactor evidence="1">
        <name>[4Fe-4S] cluster</name>
        <dbReference type="ChEBI" id="CHEBI:49883"/>
    </cofactor>
</comment>
<dbReference type="AlphaFoldDB" id="A0A926DUQ4"/>
<evidence type="ECO:0000256" key="1">
    <source>
        <dbReference type="ARBA" id="ARBA00001966"/>
    </source>
</evidence>
<dbReference type="InterPro" id="IPR007197">
    <property type="entry name" value="rSAM"/>
</dbReference>
<organism evidence="12 13">
    <name type="scientific">Bianquea renquensis</name>
    <dbReference type="NCBI Taxonomy" id="2763661"/>
    <lineage>
        <taxon>Bacteria</taxon>
        <taxon>Bacillati</taxon>
        <taxon>Bacillota</taxon>
        <taxon>Clostridia</taxon>
        <taxon>Eubacteriales</taxon>
        <taxon>Bianqueaceae</taxon>
        <taxon>Bianquea</taxon>
    </lineage>
</organism>
<dbReference type="SUPFAM" id="SSF102114">
    <property type="entry name" value="Radical SAM enzymes"/>
    <property type="match status" value="1"/>
</dbReference>
<dbReference type="Proteomes" id="UP000657006">
    <property type="component" value="Unassembled WGS sequence"/>
</dbReference>
<accession>A0A926DUQ4</accession>
<dbReference type="InterPro" id="IPR058240">
    <property type="entry name" value="rSAM_sf"/>
</dbReference>
<evidence type="ECO:0000259" key="11">
    <source>
        <dbReference type="PROSITE" id="PS51918"/>
    </source>
</evidence>
<dbReference type="RefSeq" id="WP_249289718.1">
    <property type="nucleotide sequence ID" value="NZ_JACRSQ010000011.1"/>
</dbReference>
<comment type="caution">
    <text evidence="12">The sequence shown here is derived from an EMBL/GenBank/DDBJ whole genome shotgun (WGS) entry which is preliminary data.</text>
</comment>
<reference evidence="12" key="1">
    <citation type="submission" date="2020-08" db="EMBL/GenBank/DDBJ databases">
        <title>Genome public.</title>
        <authorList>
            <person name="Liu C."/>
            <person name="Sun Q."/>
        </authorList>
    </citation>
    <scope>NUCLEOTIDE SEQUENCE</scope>
    <source>
        <strain evidence="12">NSJ-32</strain>
    </source>
</reference>
<evidence type="ECO:0000256" key="2">
    <source>
        <dbReference type="ARBA" id="ARBA00005155"/>
    </source>
</evidence>